<dbReference type="OrthoDB" id="240216at2759"/>
<dbReference type="InterPro" id="IPR039551">
    <property type="entry name" value="Cho/carn_acyl_trans"/>
</dbReference>
<evidence type="ECO:0000313" key="11">
    <source>
        <dbReference type="Proteomes" id="UP000663829"/>
    </source>
</evidence>
<dbReference type="Proteomes" id="UP000682733">
    <property type="component" value="Unassembled WGS sequence"/>
</dbReference>
<dbReference type="EMBL" id="CAJNOK010008309">
    <property type="protein sequence ID" value="CAF1060064.1"/>
    <property type="molecule type" value="Genomic_DNA"/>
</dbReference>
<evidence type="ECO:0000256" key="1">
    <source>
        <dbReference type="ARBA" id="ARBA00005232"/>
    </source>
</evidence>
<evidence type="ECO:0000259" key="6">
    <source>
        <dbReference type="Pfam" id="PF00755"/>
    </source>
</evidence>
<dbReference type="GO" id="GO:0004095">
    <property type="term" value="F:carnitine O-palmitoyltransferase activity"/>
    <property type="evidence" value="ECO:0007669"/>
    <property type="project" value="TreeGrafter"/>
</dbReference>
<evidence type="ECO:0000313" key="9">
    <source>
        <dbReference type="EMBL" id="CAF3619384.1"/>
    </source>
</evidence>
<evidence type="ECO:0000256" key="2">
    <source>
        <dbReference type="ARBA" id="ARBA00022679"/>
    </source>
</evidence>
<name>A0A813UXT1_9BILA</name>
<dbReference type="EMBL" id="CAJNOQ010000727">
    <property type="protein sequence ID" value="CAF0832301.1"/>
    <property type="molecule type" value="Genomic_DNA"/>
</dbReference>
<dbReference type="Gene3D" id="3.30.559.70">
    <property type="entry name" value="Choline/Carnitine o-acyltransferase, domain 2"/>
    <property type="match status" value="1"/>
</dbReference>
<keyword evidence="3 5" id="KW-0012">Acyltransferase</keyword>
<comment type="similarity">
    <text evidence="1 5">Belongs to the carnitine/choline acetyltransferase family.</text>
</comment>
<dbReference type="AlphaFoldDB" id="A0A813UXT1"/>
<accession>A0A813UXT1</accession>
<dbReference type="Pfam" id="PF00755">
    <property type="entry name" value="Carn_acyltransf"/>
    <property type="match status" value="1"/>
</dbReference>
<dbReference type="Proteomes" id="UP000681722">
    <property type="component" value="Unassembled WGS sequence"/>
</dbReference>
<keyword evidence="11" id="KW-1185">Reference proteome</keyword>
<dbReference type="InterPro" id="IPR000542">
    <property type="entry name" value="Carn_acyl_trans"/>
</dbReference>
<dbReference type="GO" id="GO:0006635">
    <property type="term" value="P:fatty acid beta-oxidation"/>
    <property type="evidence" value="ECO:0007669"/>
    <property type="project" value="TreeGrafter"/>
</dbReference>
<sequence>MLSKFQLHSKPLFLTRSLISVDGRSKHTEKHNDDDYNYFKHSILPTDHFQYSLPRLPIPTLDNTCKRYLAALKPLLLSKNENENDSKSYQQTSKYVEDFRVNQGKKLDDDLRQKNNLNRATSYISKPWFDMYLKSRLPLILNFNFFLVFNDDKRQQKPFARITNYIISSIRFMKTLRSNRLDPEVYHLNPKKTNTDSFRKYLRFVPKRFSFYGAYLMKAFPLDMSQYNRLFNSTRIPKQNCDILVTDIENIKHIIVIKGGHYYKVTVLDEQGHMLSPKNIASTMKYLCEEIVEKDNPFPLGYFTADVRDRWAMIREKLETNEHNKKIFDTIDHSIMLICLDEDSETDLNRNMTEKQRAEYAAKAYLCYNAKNRWFDKTFNMIMLSDGTLGLNCEHSWGDGVALMRFCNDIDKDATENPKLDSSSINQTSASRENIEKLEFQLTDEIKSELEQSKRNYEQFVGKFNVNVYKSNVIGKNSMKKSQLSPDSIMQLGLQLAYYKLYQKFVGTYESCSTAVFKHGRTETIRPVTMETREFIEKVEQKQANPEMLKKCSDKHQQLIKEAAMGQGFDRHLFALKYLQEVEKKEQLHPIYTDTSYQLINHNILSTSTVASKHIAAGGFGPVVNNGFGIGYLIDDDQCGLLVTSYHEKELKDFVDTAGESYKNINDIIKQ</sequence>
<dbReference type="EMBL" id="CAJOBC010000727">
    <property type="protein sequence ID" value="CAF3619384.1"/>
    <property type="molecule type" value="Genomic_DNA"/>
</dbReference>
<comment type="caution">
    <text evidence="7">The sequence shown here is derived from an EMBL/GenBank/DDBJ whole genome shotgun (WGS) entry which is preliminary data.</text>
</comment>
<feature type="active site" description="Proton acceptor" evidence="4">
    <location>
        <position position="395"/>
    </location>
</feature>
<evidence type="ECO:0000313" key="8">
    <source>
        <dbReference type="EMBL" id="CAF1060064.1"/>
    </source>
</evidence>
<evidence type="ECO:0000256" key="5">
    <source>
        <dbReference type="RuleBase" id="RU003801"/>
    </source>
</evidence>
<dbReference type="PROSITE" id="PS00440">
    <property type="entry name" value="ACYLTRANSF_C_2"/>
    <property type="match status" value="1"/>
</dbReference>
<gene>
    <name evidence="7" type="ORF">GPM918_LOCUS5119</name>
    <name evidence="8" type="ORF">OVA965_LOCUS17366</name>
    <name evidence="9" type="ORF">SRO942_LOCUS5119</name>
    <name evidence="10" type="ORF">TMI583_LOCUS17377</name>
</gene>
<organism evidence="7 11">
    <name type="scientific">Didymodactylos carnosus</name>
    <dbReference type="NCBI Taxonomy" id="1234261"/>
    <lineage>
        <taxon>Eukaryota</taxon>
        <taxon>Metazoa</taxon>
        <taxon>Spiralia</taxon>
        <taxon>Gnathifera</taxon>
        <taxon>Rotifera</taxon>
        <taxon>Eurotatoria</taxon>
        <taxon>Bdelloidea</taxon>
        <taxon>Philodinida</taxon>
        <taxon>Philodinidae</taxon>
        <taxon>Didymodactylos</taxon>
    </lineage>
</organism>
<dbReference type="PANTHER" id="PTHR22589">
    <property type="entry name" value="CARNITINE O-ACYLTRANSFERASE"/>
    <property type="match status" value="1"/>
</dbReference>
<dbReference type="InterPro" id="IPR023213">
    <property type="entry name" value="CAT-like_dom_sf"/>
</dbReference>
<evidence type="ECO:0000256" key="4">
    <source>
        <dbReference type="PIRSR" id="PIRSR600542-1"/>
    </source>
</evidence>
<evidence type="ECO:0000313" key="10">
    <source>
        <dbReference type="EMBL" id="CAF3825656.1"/>
    </source>
</evidence>
<dbReference type="Proteomes" id="UP000663829">
    <property type="component" value="Unassembled WGS sequence"/>
</dbReference>
<dbReference type="InterPro" id="IPR042231">
    <property type="entry name" value="Cho/carn_acyl_trans_2"/>
</dbReference>
<dbReference type="SUPFAM" id="SSF52777">
    <property type="entry name" value="CoA-dependent acyltransferases"/>
    <property type="match status" value="2"/>
</dbReference>
<dbReference type="GO" id="GO:0005739">
    <property type="term" value="C:mitochondrion"/>
    <property type="evidence" value="ECO:0007669"/>
    <property type="project" value="TreeGrafter"/>
</dbReference>
<dbReference type="EMBL" id="CAJOBA010008324">
    <property type="protein sequence ID" value="CAF3825656.1"/>
    <property type="molecule type" value="Genomic_DNA"/>
</dbReference>
<feature type="domain" description="Choline/carnitine acyltransferase" evidence="6">
    <location>
        <begin position="56"/>
        <end position="654"/>
    </location>
</feature>
<dbReference type="Gene3D" id="3.30.559.10">
    <property type="entry name" value="Chloramphenicol acetyltransferase-like domain"/>
    <property type="match status" value="1"/>
</dbReference>
<proteinExistence type="inferred from homology"/>
<reference evidence="7" key="1">
    <citation type="submission" date="2021-02" db="EMBL/GenBank/DDBJ databases">
        <authorList>
            <person name="Nowell W R."/>
        </authorList>
    </citation>
    <scope>NUCLEOTIDE SEQUENCE</scope>
</reference>
<keyword evidence="2 5" id="KW-0808">Transferase</keyword>
<evidence type="ECO:0000256" key="3">
    <source>
        <dbReference type="ARBA" id="ARBA00023315"/>
    </source>
</evidence>
<evidence type="ECO:0000313" key="7">
    <source>
        <dbReference type="EMBL" id="CAF0832301.1"/>
    </source>
</evidence>
<protein>
    <recommendedName>
        <fullName evidence="6">Choline/carnitine acyltransferase domain-containing protein</fullName>
    </recommendedName>
</protein>
<dbReference type="PANTHER" id="PTHR22589:SF16">
    <property type="entry name" value="CARNITINE O-PALMITOYLTRANSFERASE 2, MITOCHONDRIAL"/>
    <property type="match status" value="1"/>
</dbReference>
<dbReference type="Proteomes" id="UP000677228">
    <property type="component" value="Unassembled WGS sequence"/>
</dbReference>